<comment type="caution">
    <text evidence="1">The sequence shown here is derived from an EMBL/GenBank/DDBJ whole genome shotgun (WGS) entry which is preliminary data.</text>
</comment>
<accession>A0A401H6A1</accession>
<evidence type="ECO:0000313" key="1">
    <source>
        <dbReference type="EMBL" id="GBE89967.1"/>
    </source>
</evidence>
<evidence type="ECO:0000313" key="2">
    <source>
        <dbReference type="Proteomes" id="UP000287166"/>
    </source>
</evidence>
<dbReference type="RefSeq" id="XP_027620880.1">
    <property type="nucleotide sequence ID" value="XM_027765079.1"/>
</dbReference>
<dbReference type="EMBL" id="BFAD01000017">
    <property type="protein sequence ID" value="GBE89967.1"/>
    <property type="molecule type" value="Genomic_DNA"/>
</dbReference>
<dbReference type="AlphaFoldDB" id="A0A401H6A1"/>
<dbReference type="STRING" id="139825.A0A401H6A1"/>
<sequence length="201" mass="22472">MAALKDFIPKDADHVKRLSQAVEVYSHLYYKEKVKADVDAEIKAVTVIRHLTQKRYEAETLEVHADIAAEVKQMKAQHEAEKAQTEEVHAHGEFSPAEYQRMLYNMPAVFDQFLGAMAKATGWRFSVFGGGPSPEDGGNLRSMVFHSAEGSNDVKFGDTIPEFEAHFMEPFGWFLTMAFPMAVRQKRALATSLTPGSSKTS</sequence>
<keyword evidence="2" id="KW-1185">Reference proteome</keyword>
<dbReference type="Proteomes" id="UP000287166">
    <property type="component" value="Unassembled WGS sequence"/>
</dbReference>
<dbReference type="OrthoDB" id="2803524at2759"/>
<reference evidence="1 2" key="1">
    <citation type="journal article" date="2018" name="Sci. Rep.">
        <title>Genome sequence of the cauliflower mushroom Sparassis crispa (Hanabiratake) and its association with beneficial usage.</title>
        <authorList>
            <person name="Kiyama R."/>
            <person name="Furutani Y."/>
            <person name="Kawaguchi K."/>
            <person name="Nakanishi T."/>
        </authorList>
    </citation>
    <scope>NUCLEOTIDE SEQUENCE [LARGE SCALE GENOMIC DNA]</scope>
</reference>
<dbReference type="InParanoid" id="A0A401H6A1"/>
<organism evidence="1 2">
    <name type="scientific">Sparassis crispa</name>
    <dbReference type="NCBI Taxonomy" id="139825"/>
    <lineage>
        <taxon>Eukaryota</taxon>
        <taxon>Fungi</taxon>
        <taxon>Dikarya</taxon>
        <taxon>Basidiomycota</taxon>
        <taxon>Agaricomycotina</taxon>
        <taxon>Agaricomycetes</taxon>
        <taxon>Polyporales</taxon>
        <taxon>Sparassidaceae</taxon>
        <taxon>Sparassis</taxon>
    </lineage>
</organism>
<proteinExistence type="predicted"/>
<gene>
    <name evidence="1" type="ORF">SCP_1702930</name>
</gene>
<name>A0A401H6A1_9APHY</name>
<dbReference type="GeneID" id="38786884"/>
<protein>
    <submittedName>
        <fullName evidence="1">Uncharacterized protein</fullName>
    </submittedName>
</protein>